<sequence>MIVEDLNHFPVYLYRVPPLALLVYARGLSISLYIILPFTFSLFDCLSTWKALGSIQQHQT</sequence>
<dbReference type="Gramene" id="TuG1812G0500000223.01.T01">
    <property type="protein sequence ID" value="TuG1812G0500000223.01.T01.cds355728"/>
    <property type="gene ID" value="TuG1812G0500000223.01"/>
</dbReference>
<dbReference type="EnsemblPlants" id="TuG1812G0500000223.01.T01">
    <property type="protein sequence ID" value="TuG1812G0500000223.01.T01.cds355728"/>
    <property type="gene ID" value="TuG1812G0500000223.01"/>
</dbReference>
<organism evidence="2 3">
    <name type="scientific">Triticum urartu</name>
    <name type="common">Red wild einkorn</name>
    <name type="synonym">Crithodium urartu</name>
    <dbReference type="NCBI Taxonomy" id="4572"/>
    <lineage>
        <taxon>Eukaryota</taxon>
        <taxon>Viridiplantae</taxon>
        <taxon>Streptophyta</taxon>
        <taxon>Embryophyta</taxon>
        <taxon>Tracheophyta</taxon>
        <taxon>Spermatophyta</taxon>
        <taxon>Magnoliopsida</taxon>
        <taxon>Liliopsida</taxon>
        <taxon>Poales</taxon>
        <taxon>Poaceae</taxon>
        <taxon>BOP clade</taxon>
        <taxon>Pooideae</taxon>
        <taxon>Triticodae</taxon>
        <taxon>Triticeae</taxon>
        <taxon>Triticinae</taxon>
        <taxon>Triticum</taxon>
    </lineage>
</organism>
<accession>A0A8R7UB02</accession>
<keyword evidence="1" id="KW-0472">Membrane</keyword>
<evidence type="ECO:0000313" key="2">
    <source>
        <dbReference type="EnsemblPlants" id="TuG1812G0500000223.01.T01.cds355728"/>
    </source>
</evidence>
<keyword evidence="3" id="KW-1185">Reference proteome</keyword>
<feature type="transmembrane region" description="Helical" evidence="1">
    <location>
        <begin position="20"/>
        <end position="43"/>
    </location>
</feature>
<keyword evidence="1" id="KW-1133">Transmembrane helix</keyword>
<dbReference type="Proteomes" id="UP000015106">
    <property type="component" value="Chromosome 5"/>
</dbReference>
<evidence type="ECO:0000313" key="3">
    <source>
        <dbReference type="Proteomes" id="UP000015106"/>
    </source>
</evidence>
<reference evidence="2" key="3">
    <citation type="submission" date="2022-06" db="UniProtKB">
        <authorList>
            <consortium name="EnsemblPlants"/>
        </authorList>
    </citation>
    <scope>IDENTIFICATION</scope>
</reference>
<keyword evidence="1" id="KW-0812">Transmembrane</keyword>
<name>A0A8R7UB02_TRIUA</name>
<reference evidence="3" key="1">
    <citation type="journal article" date="2013" name="Nature">
        <title>Draft genome of the wheat A-genome progenitor Triticum urartu.</title>
        <authorList>
            <person name="Ling H.Q."/>
            <person name="Zhao S."/>
            <person name="Liu D."/>
            <person name="Wang J."/>
            <person name="Sun H."/>
            <person name="Zhang C."/>
            <person name="Fan H."/>
            <person name="Li D."/>
            <person name="Dong L."/>
            <person name="Tao Y."/>
            <person name="Gao C."/>
            <person name="Wu H."/>
            <person name="Li Y."/>
            <person name="Cui Y."/>
            <person name="Guo X."/>
            <person name="Zheng S."/>
            <person name="Wang B."/>
            <person name="Yu K."/>
            <person name="Liang Q."/>
            <person name="Yang W."/>
            <person name="Lou X."/>
            <person name="Chen J."/>
            <person name="Feng M."/>
            <person name="Jian J."/>
            <person name="Zhang X."/>
            <person name="Luo G."/>
            <person name="Jiang Y."/>
            <person name="Liu J."/>
            <person name="Wang Z."/>
            <person name="Sha Y."/>
            <person name="Zhang B."/>
            <person name="Wu H."/>
            <person name="Tang D."/>
            <person name="Shen Q."/>
            <person name="Xue P."/>
            <person name="Zou S."/>
            <person name="Wang X."/>
            <person name="Liu X."/>
            <person name="Wang F."/>
            <person name="Yang Y."/>
            <person name="An X."/>
            <person name="Dong Z."/>
            <person name="Zhang K."/>
            <person name="Zhang X."/>
            <person name="Luo M.C."/>
            <person name="Dvorak J."/>
            <person name="Tong Y."/>
            <person name="Wang J."/>
            <person name="Yang H."/>
            <person name="Li Z."/>
            <person name="Wang D."/>
            <person name="Zhang A."/>
            <person name="Wang J."/>
        </authorList>
    </citation>
    <scope>NUCLEOTIDE SEQUENCE</scope>
    <source>
        <strain evidence="3">cv. G1812</strain>
    </source>
</reference>
<evidence type="ECO:0000256" key="1">
    <source>
        <dbReference type="SAM" id="Phobius"/>
    </source>
</evidence>
<dbReference type="AlphaFoldDB" id="A0A8R7UB02"/>
<proteinExistence type="predicted"/>
<protein>
    <submittedName>
        <fullName evidence="2">Uncharacterized protein</fullName>
    </submittedName>
</protein>
<reference evidence="2" key="2">
    <citation type="submission" date="2018-03" db="EMBL/GenBank/DDBJ databases">
        <title>The Triticum urartu genome reveals the dynamic nature of wheat genome evolution.</title>
        <authorList>
            <person name="Ling H."/>
            <person name="Ma B."/>
            <person name="Shi X."/>
            <person name="Liu H."/>
            <person name="Dong L."/>
            <person name="Sun H."/>
            <person name="Cao Y."/>
            <person name="Gao Q."/>
            <person name="Zheng S."/>
            <person name="Li Y."/>
            <person name="Yu Y."/>
            <person name="Du H."/>
            <person name="Qi M."/>
            <person name="Li Y."/>
            <person name="Yu H."/>
            <person name="Cui Y."/>
            <person name="Wang N."/>
            <person name="Chen C."/>
            <person name="Wu H."/>
            <person name="Zhao Y."/>
            <person name="Zhang J."/>
            <person name="Li Y."/>
            <person name="Zhou W."/>
            <person name="Zhang B."/>
            <person name="Hu W."/>
            <person name="Eijk M."/>
            <person name="Tang J."/>
            <person name="Witsenboer H."/>
            <person name="Zhao S."/>
            <person name="Li Z."/>
            <person name="Zhang A."/>
            <person name="Wang D."/>
            <person name="Liang C."/>
        </authorList>
    </citation>
    <scope>NUCLEOTIDE SEQUENCE [LARGE SCALE GENOMIC DNA]</scope>
    <source>
        <strain evidence="2">cv. G1812</strain>
    </source>
</reference>